<organism evidence="1 2">
    <name type="scientific">Pseudomonas fluorescens</name>
    <dbReference type="NCBI Taxonomy" id="294"/>
    <lineage>
        <taxon>Bacteria</taxon>
        <taxon>Pseudomonadati</taxon>
        <taxon>Pseudomonadota</taxon>
        <taxon>Gammaproteobacteria</taxon>
        <taxon>Pseudomonadales</taxon>
        <taxon>Pseudomonadaceae</taxon>
        <taxon>Pseudomonas</taxon>
    </lineage>
</organism>
<dbReference type="Gene3D" id="2.60.40.10">
    <property type="entry name" value="Immunoglobulins"/>
    <property type="match status" value="1"/>
</dbReference>
<accession>A0A3S4T205</accession>
<evidence type="ECO:0000313" key="1">
    <source>
        <dbReference type="EMBL" id="VEF11778.1"/>
    </source>
</evidence>
<evidence type="ECO:0000313" key="2">
    <source>
        <dbReference type="Proteomes" id="UP000281909"/>
    </source>
</evidence>
<dbReference type="RefSeq" id="WP_126364586.1">
    <property type="nucleotide sequence ID" value="NZ_LR134318.1"/>
</dbReference>
<dbReference type="AlphaFoldDB" id="A0A3S4T205"/>
<gene>
    <name evidence="1" type="ORF">NCTC9428_03401</name>
</gene>
<name>A0A3S4T205_PSEFL</name>
<dbReference type="InterPro" id="IPR013783">
    <property type="entry name" value="Ig-like_fold"/>
</dbReference>
<sequence length="989" mass="106781">MDIQSVELNELFDLVPIIIPGWVTPVLPAGTAHGGIARQLYDGEPKGLECLVDPWAEIQVMAVDDRVSLYVNDSTIPVDVKTIASGEEQQRIRLYVPHGELRDGVNRLHYKVVRPSGNSDDSRDLTVLYHRAPAETLDLVIPADVLQNGVSAERAAQGVEVGFIYYNRRAYDRVRLDVGLARVEWTVADDGAPITRTLLTDTFLQAGDNPATAVSYTVIDQLGNRSTSAVQRLDIHVRRFDLAAPTVKGMTGDSFSPTQPEVRVLVPQGSLMPTDKVSVVWKGATANAAGSYTSPQRLVSAGLEVAVPRSVLAFNLGQAVTVSYVIERDGKSSPSQILKLNILTLPDAVLIAPIVVEANDNNVIDITALGSKDATLHGRSWPLIDAGQQVFLDLEGTKADGSAHNLRFWSGGTHKVNATWVAEGFWPKPILLKYLKELGTGTTLTLKFKASLDKSNSEANAVVFPLRRYTINAVADVAPVISSVKGLPSGADISNGGSTSETTVELVGSGAAGQIVEIYDGTARLGQATVDANGQWRWQALDLAEGEHRFTAKTSSGTASTPWLVNVTAATIELVPPFFVKPVASPIDSLAHPNGVIMRVEHLAALAGDRARLVEVKAPAGAPAFELKEFNENKRTNTVLTPAFLTARQGRKDVQVRWNLNRDGKQVGRSPVLEFEVKKIDDGDTRLPMPVIAGETGPVLDVSALREGDKLTVAPWIGQEVGQLASLRYEGVGKDGKPVEKVVWDGEPLTSSSGVEIAAEVEWLCALKNESKLSIVFGVNFTGVVASQSKVNFPTRSYNAEATRAEKPVITVVKGHLVNYLSPGPDVPHDSVTMFEGVLLSGTDELVNKSIEIYDGEELVSIVEVVGGAWGPVYTKIPPGDHKFIARSSGSGNPISEEYRLTRTMNEPPRFIATRPHPTQWGWKIVIGYFPSAPFERQVFMYYFNSLNGPVFIPAGQTSYEGNSLGGGSTELRLADPTFGTYSAPFYVS</sequence>
<dbReference type="Proteomes" id="UP000281909">
    <property type="component" value="Chromosome"/>
</dbReference>
<protein>
    <submittedName>
        <fullName evidence="1">Uncharacterized protein</fullName>
    </submittedName>
</protein>
<proteinExistence type="predicted"/>
<reference evidence="1 2" key="1">
    <citation type="submission" date="2018-12" db="EMBL/GenBank/DDBJ databases">
        <authorList>
            <consortium name="Pathogen Informatics"/>
        </authorList>
    </citation>
    <scope>NUCLEOTIDE SEQUENCE [LARGE SCALE GENOMIC DNA]</scope>
    <source>
        <strain evidence="1 2">NCTC9428</strain>
    </source>
</reference>
<dbReference type="OrthoDB" id="7017389at2"/>
<dbReference type="EMBL" id="LR134318">
    <property type="protein sequence ID" value="VEF11778.1"/>
    <property type="molecule type" value="Genomic_DNA"/>
</dbReference>